<gene>
    <name evidence="2" type="ORF">CH63R_06993</name>
</gene>
<dbReference type="GeneID" id="28866075"/>
<accession>A0A1B7Y8F3</accession>
<organism evidence="2 3">
    <name type="scientific">Colletotrichum higginsianum (strain IMI 349063)</name>
    <name type="common">Crucifer anthracnose fungus</name>
    <dbReference type="NCBI Taxonomy" id="759273"/>
    <lineage>
        <taxon>Eukaryota</taxon>
        <taxon>Fungi</taxon>
        <taxon>Dikarya</taxon>
        <taxon>Ascomycota</taxon>
        <taxon>Pezizomycotina</taxon>
        <taxon>Sordariomycetes</taxon>
        <taxon>Hypocreomycetidae</taxon>
        <taxon>Glomerellales</taxon>
        <taxon>Glomerellaceae</taxon>
        <taxon>Colletotrichum</taxon>
        <taxon>Colletotrichum destructivum species complex</taxon>
    </lineage>
</organism>
<sequence length="152" mass="16531">MNRIKNGISHLHHTLGRPKKGSGPGNCGRVSSAGRSAIWWCNDESGRSMKELVSFGSIAGGTQDLVDGRQIDSGLSAQMAGQVFYKTNWNDIVRWDGGNCGTLLSRDLGGNGGNWRPAAFWMHTWTGRPRVGFLSGRWTAMKPCAGRFFVSS</sequence>
<feature type="compositionally biased region" description="Basic residues" evidence="1">
    <location>
        <begin position="10"/>
        <end position="20"/>
    </location>
</feature>
<evidence type="ECO:0000256" key="1">
    <source>
        <dbReference type="SAM" id="MobiDB-lite"/>
    </source>
</evidence>
<dbReference type="EMBL" id="LTAN01000005">
    <property type="protein sequence ID" value="OBR08228.1"/>
    <property type="molecule type" value="Genomic_DNA"/>
</dbReference>
<dbReference type="PANTHER" id="PTHR35605">
    <property type="entry name" value="ECP2 EFFECTOR PROTEIN DOMAIN-CONTAINING PROTEIN-RELATED"/>
    <property type="match status" value="1"/>
</dbReference>
<dbReference type="KEGG" id="chig:CH63R_06993"/>
<dbReference type="Proteomes" id="UP000092177">
    <property type="component" value="Chromosome 5"/>
</dbReference>
<dbReference type="VEuPathDB" id="FungiDB:CH63R_06993"/>
<proteinExistence type="predicted"/>
<evidence type="ECO:0000313" key="3">
    <source>
        <dbReference type="Proteomes" id="UP000092177"/>
    </source>
</evidence>
<keyword evidence="3" id="KW-1185">Reference proteome</keyword>
<reference evidence="3" key="1">
    <citation type="journal article" date="2017" name="BMC Genomics">
        <title>Gapless genome assembly of Colletotrichum higginsianum reveals chromosome structure and association of transposable elements with secondary metabolite gene clusters.</title>
        <authorList>
            <person name="Dallery J.-F."/>
            <person name="Lapalu N."/>
            <person name="Zampounis A."/>
            <person name="Pigne S."/>
            <person name="Luyten I."/>
            <person name="Amselem J."/>
            <person name="Wittenberg A.H.J."/>
            <person name="Zhou S."/>
            <person name="de Queiroz M.V."/>
            <person name="Robin G.P."/>
            <person name="Auger A."/>
            <person name="Hainaut M."/>
            <person name="Henrissat B."/>
            <person name="Kim K.-T."/>
            <person name="Lee Y.-H."/>
            <person name="Lespinet O."/>
            <person name="Schwartz D.C."/>
            <person name="Thon M.R."/>
            <person name="O'Connell R.J."/>
        </authorList>
    </citation>
    <scope>NUCLEOTIDE SEQUENCE [LARGE SCALE GENOMIC DNA]</scope>
    <source>
        <strain evidence="3">IMI 349063</strain>
    </source>
</reference>
<dbReference type="RefSeq" id="XP_018156746.1">
    <property type="nucleotide sequence ID" value="XM_018301968.1"/>
</dbReference>
<name>A0A1B7Y8F3_COLHI</name>
<comment type="caution">
    <text evidence="2">The sequence shown here is derived from an EMBL/GenBank/DDBJ whole genome shotgun (WGS) entry which is preliminary data.</text>
</comment>
<evidence type="ECO:0000313" key="2">
    <source>
        <dbReference type="EMBL" id="OBR08228.1"/>
    </source>
</evidence>
<protein>
    <submittedName>
        <fullName evidence="2">Uncharacterized protein</fullName>
    </submittedName>
</protein>
<dbReference type="AlphaFoldDB" id="A0A1B7Y8F3"/>
<feature type="region of interest" description="Disordered" evidence="1">
    <location>
        <begin position="1"/>
        <end position="29"/>
    </location>
</feature>
<dbReference type="PANTHER" id="PTHR35605:SF1">
    <property type="entry name" value="ECP2 EFFECTOR PROTEIN DOMAIN-CONTAINING PROTEIN-RELATED"/>
    <property type="match status" value="1"/>
</dbReference>